<proteinExistence type="inferred from homology"/>
<keyword evidence="6 12" id="KW-1133">Transmembrane helix</keyword>
<evidence type="ECO:0000256" key="4">
    <source>
        <dbReference type="ARBA" id="ARBA00022787"/>
    </source>
</evidence>
<evidence type="ECO:0000256" key="3">
    <source>
        <dbReference type="ARBA" id="ARBA00022737"/>
    </source>
</evidence>
<dbReference type="InterPro" id="IPR019734">
    <property type="entry name" value="TPR_rpt"/>
</dbReference>
<dbReference type="SUPFAM" id="SSF48452">
    <property type="entry name" value="TPR-like"/>
    <property type="match status" value="1"/>
</dbReference>
<dbReference type="Pfam" id="PF13432">
    <property type="entry name" value="TPR_16"/>
    <property type="match status" value="1"/>
</dbReference>
<dbReference type="GO" id="GO:0005741">
    <property type="term" value="C:mitochondrial outer membrane"/>
    <property type="evidence" value="ECO:0007669"/>
    <property type="project" value="UniProtKB-SubCell"/>
</dbReference>
<evidence type="ECO:0000256" key="1">
    <source>
        <dbReference type="ARBA" id="ARBA00004572"/>
    </source>
</evidence>
<evidence type="ECO:0000256" key="5">
    <source>
        <dbReference type="ARBA" id="ARBA00022803"/>
    </source>
</evidence>
<comment type="caution">
    <text evidence="13">The sequence shown here is derived from an EMBL/GenBank/DDBJ whole genome shotgun (WGS) entry which is preliminary data.</text>
</comment>
<feature type="region of interest" description="Disordered" evidence="11">
    <location>
        <begin position="42"/>
        <end position="73"/>
    </location>
</feature>
<dbReference type="PANTHER" id="PTHR46208:SF1">
    <property type="entry name" value="MITOCHONDRIAL IMPORT RECEPTOR SUBUNIT TOM70"/>
    <property type="match status" value="1"/>
</dbReference>
<reference evidence="13 14" key="1">
    <citation type="submission" date="2020-08" db="EMBL/GenBank/DDBJ databases">
        <authorList>
            <person name="Hejnol A."/>
        </authorList>
    </citation>
    <scope>NUCLEOTIDE SEQUENCE [LARGE SCALE GENOMIC DNA]</scope>
</reference>
<evidence type="ECO:0000256" key="12">
    <source>
        <dbReference type="SAM" id="Phobius"/>
    </source>
</evidence>
<evidence type="ECO:0000256" key="2">
    <source>
        <dbReference type="ARBA" id="ARBA00022692"/>
    </source>
</evidence>
<keyword evidence="8 12" id="KW-0472">Membrane</keyword>
<evidence type="ECO:0000313" key="14">
    <source>
        <dbReference type="Proteomes" id="UP000549394"/>
    </source>
</evidence>
<feature type="repeat" description="TPR" evidence="10">
    <location>
        <begin position="420"/>
        <end position="453"/>
    </location>
</feature>
<accession>A0A7I8VMR6</accession>
<comment type="similarity">
    <text evidence="9">Belongs to the Tom70 family.</text>
</comment>
<dbReference type="Gene3D" id="1.25.40.10">
    <property type="entry name" value="Tetratricopeptide repeat domain"/>
    <property type="match status" value="2"/>
</dbReference>
<evidence type="ECO:0000256" key="10">
    <source>
        <dbReference type="PROSITE-ProRule" id="PRU00339"/>
    </source>
</evidence>
<dbReference type="InterPro" id="IPR011990">
    <property type="entry name" value="TPR-like_helical_dom_sf"/>
</dbReference>
<dbReference type="AlphaFoldDB" id="A0A7I8VMR6"/>
<evidence type="ECO:0000256" key="8">
    <source>
        <dbReference type="ARBA" id="ARBA00023136"/>
    </source>
</evidence>
<evidence type="ECO:0000256" key="9">
    <source>
        <dbReference type="ARBA" id="ARBA00038030"/>
    </source>
</evidence>
<dbReference type="GO" id="GO:0045039">
    <property type="term" value="P:protein insertion into mitochondrial inner membrane"/>
    <property type="evidence" value="ECO:0007669"/>
    <property type="project" value="TreeGrafter"/>
</dbReference>
<feature type="compositionally biased region" description="Basic and acidic residues" evidence="11">
    <location>
        <begin position="50"/>
        <end position="69"/>
    </location>
</feature>
<dbReference type="PANTHER" id="PTHR46208">
    <property type="entry name" value="MITOCHONDRIAL IMPORT RECEPTOR SUBUNIT TOM70"/>
    <property type="match status" value="1"/>
</dbReference>
<feature type="repeat" description="TPR" evidence="10">
    <location>
        <begin position="346"/>
        <end position="379"/>
    </location>
</feature>
<dbReference type="PROSITE" id="PS50293">
    <property type="entry name" value="TPR_REGION"/>
    <property type="match status" value="2"/>
</dbReference>
<dbReference type="OrthoDB" id="66418at2759"/>
<feature type="repeat" description="TPR" evidence="10">
    <location>
        <begin position="489"/>
        <end position="522"/>
    </location>
</feature>
<sequence>MVPVQGKVSSDIPKWQLALLLGVPVTIGAAGLYYYYKKNKSKKNANNRGESSKGSKPDQRSDEHVEKKPSTPNEIAESLKTEGNIFFKKGQYDSAIEKYTRAIEACPKESQQQLSTYYQNRAAAYSQLGKQQNVLEDCTSALEYNKFYVKALSRRAKAFEAVEKLEEALNDATALCMLEQFGNQSSIAFADTVLKKLGKTKARDLYASRKPLLPSKAFVKNYFTAFVNDPLIRTIVEEDTPLRQALELIKDGELDNIETLSTAELSNNDSKYHHLALLLRATFHMLSMSSENALSDLEMLLREKESAREIKSNALIKRALLKMQSANRDGAMKDFDEAEQLYSDNADIYHHRGQIYLLSERMEDALREFEKAISFAPECDVAHAQKCYAEFRKMSEINPAKKQEALNNFENISKRFPDSAEVSALYGQALTDAKDFEKAEKFYDKALEKQTDSGMLYVHKGLLYVQWRNDINAAVEMLQKAVETDPSCGFAYESLGSIEVQRGKFQPAIDAYTKALNLSRTEEEMAHIYSMVAAAKAQVSAAKYMGIEVN</sequence>
<keyword evidence="5 10" id="KW-0802">TPR repeat</keyword>
<dbReference type="SMART" id="SM00028">
    <property type="entry name" value="TPR"/>
    <property type="match status" value="8"/>
</dbReference>
<dbReference type="GO" id="GO:0030150">
    <property type="term" value="P:protein import into mitochondrial matrix"/>
    <property type="evidence" value="ECO:0007669"/>
    <property type="project" value="TreeGrafter"/>
</dbReference>
<keyword evidence="7" id="KW-0496">Mitochondrion</keyword>
<keyword evidence="4" id="KW-1000">Mitochondrion outer membrane</keyword>
<dbReference type="Proteomes" id="UP000549394">
    <property type="component" value="Unassembled WGS sequence"/>
</dbReference>
<dbReference type="InterPro" id="IPR013105">
    <property type="entry name" value="TPR_2"/>
</dbReference>
<dbReference type="Pfam" id="PF13181">
    <property type="entry name" value="TPR_8"/>
    <property type="match status" value="1"/>
</dbReference>
<protein>
    <submittedName>
        <fullName evidence="13">DgyrCDS6276</fullName>
    </submittedName>
</protein>
<dbReference type="Pfam" id="PF07719">
    <property type="entry name" value="TPR_2"/>
    <property type="match status" value="1"/>
</dbReference>
<dbReference type="GO" id="GO:0008320">
    <property type="term" value="F:protein transmembrane transporter activity"/>
    <property type="evidence" value="ECO:0007669"/>
    <property type="project" value="TreeGrafter"/>
</dbReference>
<keyword evidence="3" id="KW-0677">Repeat</keyword>
<organism evidence="13 14">
    <name type="scientific">Dimorphilus gyrociliatus</name>
    <dbReference type="NCBI Taxonomy" id="2664684"/>
    <lineage>
        <taxon>Eukaryota</taxon>
        <taxon>Metazoa</taxon>
        <taxon>Spiralia</taxon>
        <taxon>Lophotrochozoa</taxon>
        <taxon>Annelida</taxon>
        <taxon>Polychaeta</taxon>
        <taxon>Polychaeta incertae sedis</taxon>
        <taxon>Dinophilidae</taxon>
        <taxon>Dimorphilus</taxon>
    </lineage>
</organism>
<name>A0A7I8VMR6_9ANNE</name>
<evidence type="ECO:0000256" key="7">
    <source>
        <dbReference type="ARBA" id="ARBA00023128"/>
    </source>
</evidence>
<comment type="subcellular location">
    <subcellularLocation>
        <location evidence="1">Mitochondrion outer membrane</location>
        <topology evidence="1">Single-pass membrane protein</topology>
    </subcellularLocation>
</comment>
<keyword evidence="14" id="KW-1185">Reference proteome</keyword>
<dbReference type="Pfam" id="PF14559">
    <property type="entry name" value="TPR_19"/>
    <property type="match status" value="1"/>
</dbReference>
<evidence type="ECO:0000256" key="6">
    <source>
        <dbReference type="ARBA" id="ARBA00022989"/>
    </source>
</evidence>
<feature type="transmembrane region" description="Helical" evidence="12">
    <location>
        <begin position="15"/>
        <end position="36"/>
    </location>
</feature>
<dbReference type="GO" id="GO:0030943">
    <property type="term" value="F:mitochondrion targeting sequence binding"/>
    <property type="evidence" value="ECO:0007669"/>
    <property type="project" value="TreeGrafter"/>
</dbReference>
<feature type="repeat" description="TPR" evidence="10">
    <location>
        <begin position="76"/>
        <end position="109"/>
    </location>
</feature>
<dbReference type="PROSITE" id="PS50005">
    <property type="entry name" value="TPR"/>
    <property type="match status" value="4"/>
</dbReference>
<dbReference type="EMBL" id="CAJFCJ010000007">
    <property type="protein sequence ID" value="CAD5117507.1"/>
    <property type="molecule type" value="Genomic_DNA"/>
</dbReference>
<evidence type="ECO:0000256" key="11">
    <source>
        <dbReference type="SAM" id="MobiDB-lite"/>
    </source>
</evidence>
<evidence type="ECO:0000313" key="13">
    <source>
        <dbReference type="EMBL" id="CAD5117507.1"/>
    </source>
</evidence>
<gene>
    <name evidence="13" type="ORF">DGYR_LOCUS6027</name>
</gene>
<keyword evidence="2 12" id="KW-0812">Transmembrane</keyword>